<feature type="non-terminal residue" evidence="1">
    <location>
        <position position="1"/>
    </location>
</feature>
<dbReference type="EMBL" id="ML213507">
    <property type="protein sequence ID" value="TFK53321.1"/>
    <property type="molecule type" value="Genomic_DNA"/>
</dbReference>
<protein>
    <submittedName>
        <fullName evidence="1">Uncharacterized protein</fullName>
    </submittedName>
</protein>
<feature type="non-terminal residue" evidence="1">
    <location>
        <position position="66"/>
    </location>
</feature>
<evidence type="ECO:0000313" key="1">
    <source>
        <dbReference type="EMBL" id="TFK53321.1"/>
    </source>
</evidence>
<proteinExistence type="predicted"/>
<evidence type="ECO:0000313" key="2">
    <source>
        <dbReference type="Proteomes" id="UP000305948"/>
    </source>
</evidence>
<dbReference type="Proteomes" id="UP000305948">
    <property type="component" value="Unassembled WGS sequence"/>
</dbReference>
<keyword evidence="2" id="KW-1185">Reference proteome</keyword>
<reference evidence="1 2" key="1">
    <citation type="journal article" date="2019" name="Nat. Ecol. Evol.">
        <title>Megaphylogeny resolves global patterns of mushroom evolution.</title>
        <authorList>
            <person name="Varga T."/>
            <person name="Krizsan K."/>
            <person name="Foldi C."/>
            <person name="Dima B."/>
            <person name="Sanchez-Garcia M."/>
            <person name="Sanchez-Ramirez S."/>
            <person name="Szollosi G.J."/>
            <person name="Szarkandi J.G."/>
            <person name="Papp V."/>
            <person name="Albert L."/>
            <person name="Andreopoulos W."/>
            <person name="Angelini C."/>
            <person name="Antonin V."/>
            <person name="Barry K.W."/>
            <person name="Bougher N.L."/>
            <person name="Buchanan P."/>
            <person name="Buyck B."/>
            <person name="Bense V."/>
            <person name="Catcheside P."/>
            <person name="Chovatia M."/>
            <person name="Cooper J."/>
            <person name="Damon W."/>
            <person name="Desjardin D."/>
            <person name="Finy P."/>
            <person name="Geml J."/>
            <person name="Haridas S."/>
            <person name="Hughes K."/>
            <person name="Justo A."/>
            <person name="Karasinski D."/>
            <person name="Kautmanova I."/>
            <person name="Kiss B."/>
            <person name="Kocsube S."/>
            <person name="Kotiranta H."/>
            <person name="LaButti K.M."/>
            <person name="Lechner B.E."/>
            <person name="Liimatainen K."/>
            <person name="Lipzen A."/>
            <person name="Lukacs Z."/>
            <person name="Mihaltcheva S."/>
            <person name="Morgado L.N."/>
            <person name="Niskanen T."/>
            <person name="Noordeloos M.E."/>
            <person name="Ohm R.A."/>
            <person name="Ortiz-Santana B."/>
            <person name="Ovrebo C."/>
            <person name="Racz N."/>
            <person name="Riley R."/>
            <person name="Savchenko A."/>
            <person name="Shiryaev A."/>
            <person name="Soop K."/>
            <person name="Spirin V."/>
            <person name="Szebenyi C."/>
            <person name="Tomsovsky M."/>
            <person name="Tulloss R.E."/>
            <person name="Uehling J."/>
            <person name="Grigoriev I.V."/>
            <person name="Vagvolgyi C."/>
            <person name="Papp T."/>
            <person name="Martin F.M."/>
            <person name="Miettinen O."/>
            <person name="Hibbett D.S."/>
            <person name="Nagy L.G."/>
        </authorList>
    </citation>
    <scope>NUCLEOTIDE SEQUENCE [LARGE SCALE GENOMIC DNA]</scope>
    <source>
        <strain evidence="1 2">OMC1185</strain>
    </source>
</reference>
<sequence>YHLKGIVYFGEYHFTSCLISKDGEIWFNDGMTTGRECLKEGNMKDTELNTLLSCNGKTASLAIYAQ</sequence>
<dbReference type="OrthoDB" id="2629491at2759"/>
<dbReference type="AlphaFoldDB" id="A0A5C3NIA5"/>
<gene>
    <name evidence="1" type="ORF">OE88DRAFT_1597776</name>
</gene>
<accession>A0A5C3NIA5</accession>
<organism evidence="1 2">
    <name type="scientific">Heliocybe sulcata</name>
    <dbReference type="NCBI Taxonomy" id="5364"/>
    <lineage>
        <taxon>Eukaryota</taxon>
        <taxon>Fungi</taxon>
        <taxon>Dikarya</taxon>
        <taxon>Basidiomycota</taxon>
        <taxon>Agaricomycotina</taxon>
        <taxon>Agaricomycetes</taxon>
        <taxon>Gloeophyllales</taxon>
        <taxon>Gloeophyllaceae</taxon>
        <taxon>Heliocybe</taxon>
    </lineage>
</organism>
<name>A0A5C3NIA5_9AGAM</name>